<dbReference type="AlphaFoldDB" id="A0A7K1FTF1"/>
<gene>
    <name evidence="6" type="ORF">GIS00_26060</name>
</gene>
<dbReference type="RefSeq" id="WP_154771399.1">
    <property type="nucleotide sequence ID" value="NZ_WLYK01000019.1"/>
</dbReference>
<comment type="caution">
    <text evidence="6">The sequence shown here is derived from an EMBL/GenBank/DDBJ whole genome shotgun (WGS) entry which is preliminary data.</text>
</comment>
<dbReference type="PANTHER" id="PTHR46847:SF1">
    <property type="entry name" value="D-ALLOSE-BINDING PERIPLASMIC PROTEIN-RELATED"/>
    <property type="match status" value="1"/>
</dbReference>
<dbReference type="InterPro" id="IPR028082">
    <property type="entry name" value="Peripla_BP_I"/>
</dbReference>
<feature type="region of interest" description="Disordered" evidence="4">
    <location>
        <begin position="52"/>
        <end position="90"/>
    </location>
</feature>
<organism evidence="6 7">
    <name type="scientific">Nakamurella alba</name>
    <dbReference type="NCBI Taxonomy" id="2665158"/>
    <lineage>
        <taxon>Bacteria</taxon>
        <taxon>Bacillati</taxon>
        <taxon>Actinomycetota</taxon>
        <taxon>Actinomycetes</taxon>
        <taxon>Nakamurellales</taxon>
        <taxon>Nakamurellaceae</taxon>
        <taxon>Nakamurella</taxon>
    </lineage>
</organism>
<evidence type="ECO:0000259" key="5">
    <source>
        <dbReference type="Pfam" id="PF13407"/>
    </source>
</evidence>
<evidence type="ECO:0000256" key="3">
    <source>
        <dbReference type="ARBA" id="ARBA00022729"/>
    </source>
</evidence>
<dbReference type="InterPro" id="IPR006311">
    <property type="entry name" value="TAT_signal"/>
</dbReference>
<reference evidence="6 7" key="1">
    <citation type="submission" date="2019-11" db="EMBL/GenBank/DDBJ databases">
        <authorList>
            <person name="Jiang L.-Q."/>
        </authorList>
    </citation>
    <scope>NUCLEOTIDE SEQUENCE [LARGE SCALE GENOMIC DNA]</scope>
    <source>
        <strain evidence="6 7">YIM 132087</strain>
    </source>
</reference>
<evidence type="ECO:0000313" key="6">
    <source>
        <dbReference type="EMBL" id="MTD17401.1"/>
    </source>
</evidence>
<dbReference type="CDD" id="cd01536">
    <property type="entry name" value="PBP1_ABC_sugar_binding-like"/>
    <property type="match status" value="1"/>
</dbReference>
<dbReference type="InterPro" id="IPR025997">
    <property type="entry name" value="SBP_2_dom"/>
</dbReference>
<dbReference type="GO" id="GO:0030246">
    <property type="term" value="F:carbohydrate binding"/>
    <property type="evidence" value="ECO:0007669"/>
    <property type="project" value="UniProtKB-ARBA"/>
</dbReference>
<comment type="subcellular location">
    <subcellularLocation>
        <location evidence="1">Cell envelope</location>
    </subcellularLocation>
</comment>
<dbReference type="GO" id="GO:0030313">
    <property type="term" value="C:cell envelope"/>
    <property type="evidence" value="ECO:0007669"/>
    <property type="project" value="UniProtKB-SubCell"/>
</dbReference>
<comment type="similarity">
    <text evidence="2">Belongs to the bacterial solute-binding protein 2 family.</text>
</comment>
<evidence type="ECO:0000313" key="7">
    <source>
        <dbReference type="Proteomes" id="UP000460221"/>
    </source>
</evidence>
<dbReference type="PANTHER" id="PTHR46847">
    <property type="entry name" value="D-ALLOSE-BINDING PERIPLASMIC PROTEIN-RELATED"/>
    <property type="match status" value="1"/>
</dbReference>
<evidence type="ECO:0000256" key="4">
    <source>
        <dbReference type="SAM" id="MobiDB-lite"/>
    </source>
</evidence>
<proteinExistence type="inferred from homology"/>
<feature type="domain" description="Periplasmic binding protein" evidence="5">
    <location>
        <begin position="114"/>
        <end position="357"/>
    </location>
</feature>
<accession>A0A7K1FTF1</accession>
<name>A0A7K1FTF1_9ACTN</name>
<dbReference type="EMBL" id="WLYK01000019">
    <property type="protein sequence ID" value="MTD17401.1"/>
    <property type="molecule type" value="Genomic_DNA"/>
</dbReference>
<sequence>MSDEQPGSHFPAGKIFKIDRRSFDRRTFLRSTGLVAGVMAFGGVAAACGSDETPAATTTPGTTASSAGTTSASAATSASSASETSGATSASEATSAASGAGAGMTIGISLNGINAYSGYVAEGVMKALEGTEYEVIGVQSNFDSSTELGNIQNLLSQGINGLVVLPADSTTIAKAAQLCADQGVAVGNGLWPGESDADQYFTGVANLDSVEGGKLIGEYLKANAKPGKVIVVQGIVGQGFSEKIDEGLDASLDGSGFEIVVREQGFFGRDQATKIVETGLQANPDATAVVAYSASMSDGIASYLKAQSIDTITHISSDADDEMFTYFGTPYLAAARYYSAAETGLVCAEAVRAKLEGGTPTFDNPIFQAMITDADADSVVAEHPYRYAEFEGKVSF</sequence>
<dbReference type="Proteomes" id="UP000460221">
    <property type="component" value="Unassembled WGS sequence"/>
</dbReference>
<dbReference type="Gene3D" id="3.40.50.2300">
    <property type="match status" value="2"/>
</dbReference>
<keyword evidence="3" id="KW-0732">Signal</keyword>
<dbReference type="Pfam" id="PF13407">
    <property type="entry name" value="Peripla_BP_4"/>
    <property type="match status" value="1"/>
</dbReference>
<evidence type="ECO:0000256" key="2">
    <source>
        <dbReference type="ARBA" id="ARBA00007639"/>
    </source>
</evidence>
<dbReference type="PROSITE" id="PS51318">
    <property type="entry name" value="TAT"/>
    <property type="match status" value="1"/>
</dbReference>
<keyword evidence="7" id="KW-1185">Reference proteome</keyword>
<protein>
    <submittedName>
        <fullName evidence="6">Substrate-binding domain-containing protein</fullName>
    </submittedName>
</protein>
<evidence type="ECO:0000256" key="1">
    <source>
        <dbReference type="ARBA" id="ARBA00004196"/>
    </source>
</evidence>
<dbReference type="SUPFAM" id="SSF53822">
    <property type="entry name" value="Periplasmic binding protein-like I"/>
    <property type="match status" value="1"/>
</dbReference>